<feature type="compositionally biased region" description="Polar residues" evidence="1">
    <location>
        <begin position="1"/>
        <end position="10"/>
    </location>
</feature>
<sequence length="92" mass="10533">MIERNTTTTPVRWWCGRDRTEKREREEEERERRREEREGVGGPAVGDIDRRSVLVSGGRFVYPTVFPLLMMLKDVEERENGEGYDGGGGGAC</sequence>
<dbReference type="Proteomes" id="UP000215914">
    <property type="component" value="Chromosome 17"/>
</dbReference>
<dbReference type="InParanoid" id="A0A251RPP5"/>
<reference evidence="2 4" key="1">
    <citation type="journal article" date="2017" name="Nature">
        <title>The sunflower genome provides insights into oil metabolism, flowering and Asterid evolution.</title>
        <authorList>
            <person name="Badouin H."/>
            <person name="Gouzy J."/>
            <person name="Grassa C.J."/>
            <person name="Murat F."/>
            <person name="Staton S.E."/>
            <person name="Cottret L."/>
            <person name="Lelandais-Briere C."/>
            <person name="Owens G.L."/>
            <person name="Carrere S."/>
            <person name="Mayjonade B."/>
            <person name="Legrand L."/>
            <person name="Gill N."/>
            <person name="Kane N.C."/>
            <person name="Bowers J.E."/>
            <person name="Hubner S."/>
            <person name="Bellec A."/>
            <person name="Berard A."/>
            <person name="Berges H."/>
            <person name="Blanchet N."/>
            <person name="Boniface M.C."/>
            <person name="Brunel D."/>
            <person name="Catrice O."/>
            <person name="Chaidir N."/>
            <person name="Claudel C."/>
            <person name="Donnadieu C."/>
            <person name="Faraut T."/>
            <person name="Fievet G."/>
            <person name="Helmstetter N."/>
            <person name="King M."/>
            <person name="Knapp S.J."/>
            <person name="Lai Z."/>
            <person name="Le Paslier M.C."/>
            <person name="Lippi Y."/>
            <person name="Lorenzon L."/>
            <person name="Mandel J.R."/>
            <person name="Marage G."/>
            <person name="Marchand G."/>
            <person name="Marquand E."/>
            <person name="Bret-Mestries E."/>
            <person name="Morien E."/>
            <person name="Nambeesan S."/>
            <person name="Nguyen T."/>
            <person name="Pegot-Espagnet P."/>
            <person name="Pouilly N."/>
            <person name="Raftis F."/>
            <person name="Sallet E."/>
            <person name="Schiex T."/>
            <person name="Thomas J."/>
            <person name="Vandecasteele C."/>
            <person name="Vares D."/>
            <person name="Vear F."/>
            <person name="Vautrin S."/>
            <person name="Crespi M."/>
            <person name="Mangin B."/>
            <person name="Burke J.M."/>
            <person name="Salse J."/>
            <person name="Munos S."/>
            <person name="Vincourt P."/>
            <person name="Rieseberg L.H."/>
            <person name="Langlade N.B."/>
        </authorList>
    </citation>
    <scope>NUCLEOTIDE SEQUENCE [LARGE SCALE GENOMIC DNA]</scope>
    <source>
        <strain evidence="4">cv. SF193</strain>
        <tissue evidence="2">Leaves</tissue>
    </source>
</reference>
<evidence type="ECO:0000313" key="3">
    <source>
        <dbReference type="EMBL" id="OTF86478.1"/>
    </source>
</evidence>
<accession>A0A251RPP5</accession>
<gene>
    <name evidence="3" type="ORF">HannXRQ_Chr17g0551231</name>
    <name evidence="2" type="ORF">HanXRQr2_Chr17g0806491</name>
</gene>
<evidence type="ECO:0000256" key="1">
    <source>
        <dbReference type="SAM" id="MobiDB-lite"/>
    </source>
</evidence>
<dbReference type="AlphaFoldDB" id="A0A251RPP5"/>
<reference evidence="2" key="3">
    <citation type="submission" date="2020-06" db="EMBL/GenBank/DDBJ databases">
        <title>Helianthus annuus Genome sequencing and assembly Release 2.</title>
        <authorList>
            <person name="Gouzy J."/>
            <person name="Langlade N."/>
            <person name="Munos S."/>
        </authorList>
    </citation>
    <scope>NUCLEOTIDE SEQUENCE</scope>
    <source>
        <tissue evidence="2">Leaves</tissue>
    </source>
</reference>
<protein>
    <submittedName>
        <fullName evidence="3">Uncharacterized protein</fullName>
    </submittedName>
</protein>
<organism evidence="3 4">
    <name type="scientific">Helianthus annuus</name>
    <name type="common">Common sunflower</name>
    <dbReference type="NCBI Taxonomy" id="4232"/>
    <lineage>
        <taxon>Eukaryota</taxon>
        <taxon>Viridiplantae</taxon>
        <taxon>Streptophyta</taxon>
        <taxon>Embryophyta</taxon>
        <taxon>Tracheophyta</taxon>
        <taxon>Spermatophyta</taxon>
        <taxon>Magnoliopsida</taxon>
        <taxon>eudicotyledons</taxon>
        <taxon>Gunneridae</taxon>
        <taxon>Pentapetalae</taxon>
        <taxon>asterids</taxon>
        <taxon>campanulids</taxon>
        <taxon>Asterales</taxon>
        <taxon>Asteraceae</taxon>
        <taxon>Asteroideae</taxon>
        <taxon>Heliantheae alliance</taxon>
        <taxon>Heliantheae</taxon>
        <taxon>Helianthus</taxon>
    </lineage>
</organism>
<evidence type="ECO:0000313" key="2">
    <source>
        <dbReference type="EMBL" id="KAF5755766.1"/>
    </source>
</evidence>
<dbReference type="EMBL" id="CM007906">
    <property type="protein sequence ID" value="OTF86478.1"/>
    <property type="molecule type" value="Genomic_DNA"/>
</dbReference>
<name>A0A251RPP5_HELAN</name>
<reference evidence="3" key="2">
    <citation type="submission" date="2017-02" db="EMBL/GenBank/DDBJ databases">
        <title>Sunflower complete genome.</title>
        <authorList>
            <person name="Langlade N."/>
            <person name="Munos S."/>
        </authorList>
    </citation>
    <scope>NUCLEOTIDE SEQUENCE [LARGE SCALE GENOMIC DNA]</scope>
    <source>
        <tissue evidence="3">Leaves</tissue>
    </source>
</reference>
<dbReference type="EMBL" id="MNCJ02000332">
    <property type="protein sequence ID" value="KAF5755766.1"/>
    <property type="molecule type" value="Genomic_DNA"/>
</dbReference>
<keyword evidence="4" id="KW-1185">Reference proteome</keyword>
<feature type="compositionally biased region" description="Basic and acidic residues" evidence="1">
    <location>
        <begin position="15"/>
        <end position="39"/>
    </location>
</feature>
<dbReference type="Gramene" id="mRNA:HanXRQr2_Chr17g0806491">
    <property type="protein sequence ID" value="CDS:HanXRQr2_Chr17g0806491.1"/>
    <property type="gene ID" value="HanXRQr2_Chr17g0806491"/>
</dbReference>
<feature type="region of interest" description="Disordered" evidence="1">
    <location>
        <begin position="1"/>
        <end position="48"/>
    </location>
</feature>
<evidence type="ECO:0000313" key="4">
    <source>
        <dbReference type="Proteomes" id="UP000215914"/>
    </source>
</evidence>
<proteinExistence type="predicted"/>